<name>A0A242A285_9ENTE</name>
<keyword evidence="5" id="KW-1185">Reference proteome</keyword>
<evidence type="ECO:0000256" key="3">
    <source>
        <dbReference type="SAM" id="Phobius"/>
    </source>
</evidence>
<keyword evidence="3" id="KW-0472">Membrane</keyword>
<dbReference type="STRING" id="1834191.A5886_000216"/>
<protein>
    <submittedName>
        <fullName evidence="4">Uncharacterized protein</fullName>
    </submittedName>
</protein>
<evidence type="ECO:0000313" key="4">
    <source>
        <dbReference type="EMBL" id="OTN75146.1"/>
    </source>
</evidence>
<gene>
    <name evidence="4" type="ORF">A5886_000216</name>
</gene>
<feature type="transmembrane region" description="Helical" evidence="3">
    <location>
        <begin position="6"/>
        <end position="23"/>
    </location>
</feature>
<organism evidence="4 5">
    <name type="scientific">Candidatus Enterococcus testudinis</name>
    <dbReference type="NCBI Taxonomy" id="1834191"/>
    <lineage>
        <taxon>Bacteria</taxon>
        <taxon>Bacillati</taxon>
        <taxon>Bacillota</taxon>
        <taxon>Bacilli</taxon>
        <taxon>Lactobacillales</taxon>
        <taxon>Enterococcaceae</taxon>
        <taxon>Enterococcus</taxon>
    </lineage>
</organism>
<evidence type="ECO:0000256" key="2">
    <source>
        <dbReference type="SAM" id="MobiDB-lite"/>
    </source>
</evidence>
<keyword evidence="1" id="KW-0175">Coiled coil</keyword>
<dbReference type="EMBL" id="NGKU01000001">
    <property type="protein sequence ID" value="OTN75146.1"/>
    <property type="molecule type" value="Genomic_DNA"/>
</dbReference>
<dbReference type="Proteomes" id="UP000195043">
    <property type="component" value="Unassembled WGS sequence"/>
</dbReference>
<evidence type="ECO:0000256" key="1">
    <source>
        <dbReference type="SAM" id="Coils"/>
    </source>
</evidence>
<keyword evidence="3" id="KW-1133">Transmembrane helix</keyword>
<sequence length="124" mass="14228">METSVYTVIIPALITGLVTFFAAKISSKASLEQTNIDNAQKLYKKYEALNLELTNKLAKIEAENHTLDQTYQQAILIYQSKLAQTTNERDYLKLENQRLLHQLHDGGTENEGEAVKRRTPYRQQ</sequence>
<dbReference type="AlphaFoldDB" id="A0A242A285"/>
<feature type="region of interest" description="Disordered" evidence="2">
    <location>
        <begin position="102"/>
        <end position="124"/>
    </location>
</feature>
<keyword evidence="3" id="KW-0812">Transmembrane</keyword>
<feature type="coiled-coil region" evidence="1">
    <location>
        <begin position="36"/>
        <end position="70"/>
    </location>
</feature>
<reference evidence="4 5" key="1">
    <citation type="submission" date="2017-05" db="EMBL/GenBank/DDBJ databases">
        <title>The Genome Sequence of Enterococcus sp. 8G7_MSG3316.</title>
        <authorList>
            <consortium name="The Broad Institute Genomics Platform"/>
            <consortium name="The Broad Institute Genomic Center for Infectious Diseases"/>
            <person name="Earl A."/>
            <person name="Manson A."/>
            <person name="Schwartman J."/>
            <person name="Gilmore M."/>
            <person name="Abouelleil A."/>
            <person name="Cao P."/>
            <person name="Chapman S."/>
            <person name="Cusick C."/>
            <person name="Shea T."/>
            <person name="Young S."/>
            <person name="Neafsey D."/>
            <person name="Nusbaum C."/>
            <person name="Birren B."/>
        </authorList>
    </citation>
    <scope>NUCLEOTIDE SEQUENCE [LARGE SCALE GENOMIC DNA]</scope>
    <source>
        <strain evidence="4 5">8G7_MSG3316</strain>
    </source>
</reference>
<dbReference type="RefSeq" id="WP_086273242.1">
    <property type="nucleotide sequence ID" value="NZ_NGKU01000001.1"/>
</dbReference>
<accession>A0A242A285</accession>
<dbReference type="OrthoDB" id="2186416at2"/>
<proteinExistence type="predicted"/>
<evidence type="ECO:0000313" key="5">
    <source>
        <dbReference type="Proteomes" id="UP000195043"/>
    </source>
</evidence>
<comment type="caution">
    <text evidence="4">The sequence shown here is derived from an EMBL/GenBank/DDBJ whole genome shotgun (WGS) entry which is preliminary data.</text>
</comment>